<dbReference type="OrthoDB" id="1932641at2759"/>
<protein>
    <recommendedName>
        <fullName evidence="4">Pre-rRNA-processing protein PNO1</fullName>
    </recommendedName>
    <alternativeName>
        <fullName evidence="8">Pre-rRNA-processing protein pno1</fullName>
    </alternativeName>
</protein>
<dbReference type="CDD" id="cd22391">
    <property type="entry name" value="KH-I_PNO1_rpt1"/>
    <property type="match status" value="1"/>
</dbReference>
<evidence type="ECO:0000256" key="2">
    <source>
        <dbReference type="ARBA" id="ARBA00007515"/>
    </source>
</evidence>
<accession>A0A2X0LD05</accession>
<dbReference type="InterPro" id="IPR004087">
    <property type="entry name" value="KH_dom"/>
</dbReference>
<sequence length="341" mass="36651">MSDTDFLPASASSSKSRKQALKASSSSSSSASNKPNKNVPTFLPTQPNASSDLNAVPSASAIASDSILAEFSERLPLYDTKVAPVKVNNAGSKNTRAQEADAAMAVDSDPEADPEEDDSSVLIDPSSLSLPTPVTRTPISQIPGADALSFPAVSHQTKAGLTQRRKIGIPPHRMTPLKRDWIKIYTPLVEECGLQVRMNVGKKCVEMKTSKHTPSASSLTRASDFLSAYALGFAVEDAIALLRLEELYVESFEIKDVKTLHGDHLSRAIGRIAGHEGKTRFVIENASRTRVVLADTKIHILGTYSNIKIARDAICALILGSPPGKIYAGLRIVASRSRERF</sequence>
<dbReference type="InterPro" id="IPR055211">
    <property type="entry name" value="KH_PNO1_2nd"/>
</dbReference>
<reference evidence="12" key="1">
    <citation type="submission" date="2016-10" db="EMBL/GenBank/DDBJ databases">
        <authorList>
            <person name="Jeantristanb JTB J.-T."/>
            <person name="Ricardo R."/>
        </authorList>
    </citation>
    <scope>NUCLEOTIDE SEQUENCE [LARGE SCALE GENOMIC DNA]</scope>
</reference>
<feature type="region of interest" description="Disordered" evidence="9">
    <location>
        <begin position="1"/>
        <end position="53"/>
    </location>
</feature>
<dbReference type="FunFam" id="3.30.1370.10:FF:000009">
    <property type="entry name" value="RNA-binding protein PNO1"/>
    <property type="match status" value="1"/>
</dbReference>
<dbReference type="GO" id="GO:0005730">
    <property type="term" value="C:nucleolus"/>
    <property type="evidence" value="ECO:0007669"/>
    <property type="project" value="UniProtKB-SubCell"/>
</dbReference>
<evidence type="ECO:0000256" key="8">
    <source>
        <dbReference type="ARBA" id="ARBA00071744"/>
    </source>
</evidence>
<proteinExistence type="inferred from homology"/>
<evidence type="ECO:0000313" key="11">
    <source>
        <dbReference type="EMBL" id="SCZ89541.1"/>
    </source>
</evidence>
<comment type="similarity">
    <text evidence="2">Belongs to the PNO1 family.</text>
</comment>
<feature type="compositionally biased region" description="Low complexity" evidence="9">
    <location>
        <begin position="21"/>
        <end position="32"/>
    </location>
</feature>
<feature type="region of interest" description="Disordered" evidence="9">
    <location>
        <begin position="89"/>
        <end position="132"/>
    </location>
</feature>
<dbReference type="CDD" id="cd22392">
    <property type="entry name" value="KH-I_PNO1_rpt2"/>
    <property type="match status" value="1"/>
</dbReference>
<dbReference type="Proteomes" id="UP000249723">
    <property type="component" value="Unassembled WGS sequence"/>
</dbReference>
<dbReference type="SMART" id="SM00322">
    <property type="entry name" value="KH"/>
    <property type="match status" value="1"/>
</dbReference>
<dbReference type="PANTHER" id="PTHR12826:SF13">
    <property type="entry name" value="RNA-BINDING PROTEIN PNO1"/>
    <property type="match status" value="1"/>
</dbReference>
<keyword evidence="6" id="KW-0539">Nucleus</keyword>
<dbReference type="Gene3D" id="3.30.1370.10">
    <property type="entry name" value="K Homology domain, type 1"/>
    <property type="match status" value="1"/>
</dbReference>
<evidence type="ECO:0000256" key="4">
    <source>
        <dbReference type="ARBA" id="ARBA00016042"/>
    </source>
</evidence>
<comment type="subcellular location">
    <subcellularLocation>
        <location evidence="1">Nucleus</location>
        <location evidence="1">Nucleolus</location>
    </subcellularLocation>
</comment>
<dbReference type="Pfam" id="PF22891">
    <property type="entry name" value="KH_PNO1_2nd"/>
    <property type="match status" value="1"/>
</dbReference>
<feature type="compositionally biased region" description="Polar residues" evidence="9">
    <location>
        <begin position="33"/>
        <end position="53"/>
    </location>
</feature>
<dbReference type="PANTHER" id="PTHR12826">
    <property type="entry name" value="RIBONUCLEASE Y"/>
    <property type="match status" value="1"/>
</dbReference>
<dbReference type="InterPro" id="IPR036612">
    <property type="entry name" value="KH_dom_type_1_sf"/>
</dbReference>
<dbReference type="EMBL" id="FMWP01000013">
    <property type="protein sequence ID" value="SCZ89541.1"/>
    <property type="molecule type" value="Genomic_DNA"/>
</dbReference>
<dbReference type="STRING" id="289078.A0A2X0LD05"/>
<comment type="function">
    <text evidence="7">Required for small ribosomal subunit (SSU) synthesis. Has a role in the processing of early nucleolar and late cytoplasmic pre-RNA species.</text>
</comment>
<gene>
    <name evidence="11" type="ORF">BZ3500_MVSOF-1268-A1-R1_CHR1-1G01245</name>
</gene>
<dbReference type="GO" id="GO:0003723">
    <property type="term" value="F:RNA binding"/>
    <property type="evidence" value="ECO:0007669"/>
    <property type="project" value="UniProtKB-KW"/>
</dbReference>
<evidence type="ECO:0000256" key="7">
    <source>
        <dbReference type="ARBA" id="ARBA00025554"/>
    </source>
</evidence>
<evidence type="ECO:0000259" key="10">
    <source>
        <dbReference type="SMART" id="SM00322"/>
    </source>
</evidence>
<feature type="domain" description="K Homology" evidence="10">
    <location>
        <begin position="246"/>
        <end position="319"/>
    </location>
</feature>
<evidence type="ECO:0000313" key="12">
    <source>
        <dbReference type="Proteomes" id="UP000249723"/>
    </source>
</evidence>
<keyword evidence="12" id="KW-1185">Reference proteome</keyword>
<evidence type="ECO:0000256" key="6">
    <source>
        <dbReference type="ARBA" id="ARBA00023242"/>
    </source>
</evidence>
<evidence type="ECO:0000256" key="5">
    <source>
        <dbReference type="ARBA" id="ARBA00022884"/>
    </source>
</evidence>
<comment type="subunit">
    <text evidence="3">Component of the small ribosomal subunit, ribosomal RNA processing complex (SSU RRP complex).</text>
</comment>
<organism evidence="11 12">
    <name type="scientific">Microbotryum saponariae</name>
    <dbReference type="NCBI Taxonomy" id="289078"/>
    <lineage>
        <taxon>Eukaryota</taxon>
        <taxon>Fungi</taxon>
        <taxon>Dikarya</taxon>
        <taxon>Basidiomycota</taxon>
        <taxon>Pucciniomycotina</taxon>
        <taxon>Microbotryomycetes</taxon>
        <taxon>Microbotryales</taxon>
        <taxon>Microbotryaceae</taxon>
        <taxon>Microbotryum</taxon>
    </lineage>
</organism>
<evidence type="ECO:0000256" key="1">
    <source>
        <dbReference type="ARBA" id="ARBA00004604"/>
    </source>
</evidence>
<name>A0A2X0LD05_9BASI</name>
<evidence type="ECO:0000256" key="3">
    <source>
        <dbReference type="ARBA" id="ARBA00011420"/>
    </source>
</evidence>
<feature type="compositionally biased region" description="Acidic residues" evidence="9">
    <location>
        <begin position="108"/>
        <end position="119"/>
    </location>
</feature>
<evidence type="ECO:0000256" key="9">
    <source>
        <dbReference type="SAM" id="MobiDB-lite"/>
    </source>
</evidence>
<keyword evidence="5" id="KW-0694">RNA-binding</keyword>
<dbReference type="InterPro" id="IPR055212">
    <property type="entry name" value="KH-I_PNO1_first"/>
</dbReference>
<dbReference type="SUPFAM" id="SSF54791">
    <property type="entry name" value="Eukaryotic type KH-domain (KH-domain type I)"/>
    <property type="match status" value="1"/>
</dbReference>
<dbReference type="AlphaFoldDB" id="A0A2X0LD05"/>